<feature type="region of interest" description="Disordered" evidence="6">
    <location>
        <begin position="400"/>
        <end position="426"/>
    </location>
</feature>
<comment type="subcellular location">
    <subcellularLocation>
        <location evidence="1">Cell membrane</location>
        <topology evidence="1">Multi-pass membrane protein</topology>
    </subcellularLocation>
</comment>
<keyword evidence="4 7" id="KW-1133">Transmembrane helix</keyword>
<dbReference type="CDD" id="cd06173">
    <property type="entry name" value="MFS_MefA_like"/>
    <property type="match status" value="1"/>
</dbReference>
<dbReference type="PANTHER" id="PTHR23513">
    <property type="entry name" value="INTEGRAL MEMBRANE EFFLUX PROTEIN-RELATED"/>
    <property type="match status" value="1"/>
</dbReference>
<dbReference type="Pfam" id="PF07690">
    <property type="entry name" value="MFS_1"/>
    <property type="match status" value="1"/>
</dbReference>
<evidence type="ECO:0000256" key="4">
    <source>
        <dbReference type="ARBA" id="ARBA00022989"/>
    </source>
</evidence>
<feature type="transmembrane region" description="Helical" evidence="7">
    <location>
        <begin position="44"/>
        <end position="64"/>
    </location>
</feature>
<feature type="transmembrane region" description="Helical" evidence="7">
    <location>
        <begin position="374"/>
        <end position="394"/>
    </location>
</feature>
<dbReference type="SUPFAM" id="SSF103473">
    <property type="entry name" value="MFS general substrate transporter"/>
    <property type="match status" value="1"/>
</dbReference>
<reference evidence="8 9" key="1">
    <citation type="submission" date="2021-05" db="EMBL/GenBank/DDBJ databases">
        <title>Kineosporia and Streptomyces sp. nov. two new marine actinobacteria isolated from Coral.</title>
        <authorList>
            <person name="Buangrab K."/>
            <person name="Sutthacheep M."/>
            <person name="Yeemin T."/>
            <person name="Harunari E."/>
            <person name="Igarashi Y."/>
            <person name="Kanchanasin P."/>
            <person name="Tanasupawat S."/>
            <person name="Phongsopitanun W."/>
        </authorList>
    </citation>
    <scope>NUCLEOTIDE SEQUENCE [LARGE SCALE GENOMIC DNA]</scope>
    <source>
        <strain evidence="8 9">J2-2</strain>
    </source>
</reference>
<evidence type="ECO:0000256" key="5">
    <source>
        <dbReference type="ARBA" id="ARBA00023136"/>
    </source>
</evidence>
<protein>
    <submittedName>
        <fullName evidence="8">MFS transporter</fullName>
    </submittedName>
</protein>
<feature type="transmembrane region" description="Helical" evidence="7">
    <location>
        <begin position="311"/>
        <end position="334"/>
    </location>
</feature>
<evidence type="ECO:0000256" key="1">
    <source>
        <dbReference type="ARBA" id="ARBA00004651"/>
    </source>
</evidence>
<keyword evidence="2" id="KW-1003">Cell membrane</keyword>
<evidence type="ECO:0000256" key="7">
    <source>
        <dbReference type="SAM" id="Phobius"/>
    </source>
</evidence>
<dbReference type="InterPro" id="IPR011701">
    <property type="entry name" value="MFS"/>
</dbReference>
<sequence length="435" mass="45501">MQYIRLLRHRRVLVLWLAELLSVFGDRFFTLALAWTAWEKSGALALGIVVIAESVPHILIGLFGRRIIARIASFRALARIEAVQIPLVAALPWLWDSLGLAGVLVVIVGIGTADALSDPARAALLPELVPAEQVRPVTGLMDVTGRVTWIVGPGAAAVILTVVATDVLFYIDAATFGVSALALAWLARHAPSLAPVPTTSSDPKATEDAPTARAVAGRHPALAWSVLIDNIGQALYGVTTVGVPVLLATQLDAGPDAYALVITCLGIGSLAGNLLVGNTRLPGRWLTILASSWIVRGLILAGFAAAGNLPVLLILTAAFSVLVPIGDVTLRTRLSLLAGPERLRAMTLYTTGIHVGGMLAMASLPILVSVSPPGAFAACGLLMAASALFLLVLSPKDERRVTSRPGDRDQVLQGEAMPVQQSGPGLGAVDVVDHR</sequence>
<evidence type="ECO:0000256" key="3">
    <source>
        <dbReference type="ARBA" id="ARBA00022692"/>
    </source>
</evidence>
<keyword evidence="5 7" id="KW-0472">Membrane</keyword>
<organism evidence="8 9">
    <name type="scientific">Kineosporia corallincola</name>
    <dbReference type="NCBI Taxonomy" id="2835133"/>
    <lineage>
        <taxon>Bacteria</taxon>
        <taxon>Bacillati</taxon>
        <taxon>Actinomycetota</taxon>
        <taxon>Actinomycetes</taxon>
        <taxon>Kineosporiales</taxon>
        <taxon>Kineosporiaceae</taxon>
        <taxon>Kineosporia</taxon>
    </lineage>
</organism>
<feature type="transmembrane region" description="Helical" evidence="7">
    <location>
        <begin position="85"/>
        <end position="110"/>
    </location>
</feature>
<gene>
    <name evidence="8" type="ORF">KIH74_20060</name>
</gene>
<name>A0ABS5TJI2_9ACTN</name>
<comment type="caution">
    <text evidence="8">The sequence shown here is derived from an EMBL/GenBank/DDBJ whole genome shotgun (WGS) entry which is preliminary data.</text>
</comment>
<dbReference type="RefSeq" id="WP_214157541.1">
    <property type="nucleotide sequence ID" value="NZ_JAHBAY010000008.1"/>
</dbReference>
<evidence type="ECO:0000313" key="8">
    <source>
        <dbReference type="EMBL" id="MBT0771245.1"/>
    </source>
</evidence>
<dbReference type="EMBL" id="JAHBAY010000008">
    <property type="protein sequence ID" value="MBT0771245.1"/>
    <property type="molecule type" value="Genomic_DNA"/>
</dbReference>
<keyword evidence="9" id="KW-1185">Reference proteome</keyword>
<dbReference type="InterPro" id="IPR036259">
    <property type="entry name" value="MFS_trans_sf"/>
</dbReference>
<feature type="transmembrane region" description="Helical" evidence="7">
    <location>
        <begin position="285"/>
        <end position="305"/>
    </location>
</feature>
<evidence type="ECO:0000256" key="2">
    <source>
        <dbReference type="ARBA" id="ARBA00022475"/>
    </source>
</evidence>
<proteinExistence type="predicted"/>
<evidence type="ECO:0000313" key="9">
    <source>
        <dbReference type="Proteomes" id="UP001197247"/>
    </source>
</evidence>
<evidence type="ECO:0000256" key="6">
    <source>
        <dbReference type="SAM" id="MobiDB-lite"/>
    </source>
</evidence>
<dbReference type="Gene3D" id="1.20.1250.20">
    <property type="entry name" value="MFS general substrate transporter like domains"/>
    <property type="match status" value="2"/>
</dbReference>
<feature type="transmembrane region" description="Helical" evidence="7">
    <location>
        <begin position="257"/>
        <end position="276"/>
    </location>
</feature>
<accession>A0ABS5TJI2</accession>
<feature type="compositionally biased region" description="Basic and acidic residues" evidence="6">
    <location>
        <begin position="400"/>
        <end position="410"/>
    </location>
</feature>
<dbReference type="PANTHER" id="PTHR23513:SF11">
    <property type="entry name" value="STAPHYLOFERRIN A TRANSPORTER"/>
    <property type="match status" value="1"/>
</dbReference>
<keyword evidence="3 7" id="KW-0812">Transmembrane</keyword>
<dbReference type="Proteomes" id="UP001197247">
    <property type="component" value="Unassembled WGS sequence"/>
</dbReference>
<feature type="transmembrane region" description="Helical" evidence="7">
    <location>
        <begin position="346"/>
        <end position="368"/>
    </location>
</feature>
<feature type="transmembrane region" description="Helical" evidence="7">
    <location>
        <begin position="12"/>
        <end position="38"/>
    </location>
</feature>